<dbReference type="InterPro" id="IPR039425">
    <property type="entry name" value="RNA_pol_sigma-70-like"/>
</dbReference>
<dbReference type="GO" id="GO:0016987">
    <property type="term" value="F:sigma factor activity"/>
    <property type="evidence" value="ECO:0007669"/>
    <property type="project" value="UniProtKB-KW"/>
</dbReference>
<dbReference type="PANTHER" id="PTHR43133:SF63">
    <property type="entry name" value="RNA POLYMERASE SIGMA FACTOR FECI-RELATED"/>
    <property type="match status" value="1"/>
</dbReference>
<dbReference type="GO" id="GO:0003677">
    <property type="term" value="F:DNA binding"/>
    <property type="evidence" value="ECO:0007669"/>
    <property type="project" value="InterPro"/>
</dbReference>
<proteinExistence type="inferred from homology"/>
<dbReference type="RefSeq" id="WP_007183861.1">
    <property type="nucleotide sequence ID" value="NZ_CALRNS020000003.1"/>
</dbReference>
<reference evidence="7 8" key="1">
    <citation type="journal article" date="2012" name="J. Bacteriol.">
        <title>Genome Sequence of n-Alkane-Degrading Hydrocarboniphaga effusa Strain AP103T (ATCC BAA-332T).</title>
        <authorList>
            <person name="Chang H.K."/>
            <person name="Zylstra G.J."/>
            <person name="Chae J.C."/>
        </authorList>
    </citation>
    <scope>NUCLEOTIDE SEQUENCE [LARGE SCALE GENOMIC DNA]</scope>
    <source>
        <strain evidence="7 8">AP103</strain>
    </source>
</reference>
<dbReference type="InterPro" id="IPR013325">
    <property type="entry name" value="RNA_pol_sigma_r2"/>
</dbReference>
<dbReference type="CDD" id="cd06171">
    <property type="entry name" value="Sigma70_r4"/>
    <property type="match status" value="1"/>
</dbReference>
<dbReference type="SUPFAM" id="SSF88946">
    <property type="entry name" value="Sigma2 domain of RNA polymerase sigma factors"/>
    <property type="match status" value="1"/>
</dbReference>
<keyword evidence="2" id="KW-0805">Transcription regulation</keyword>
<evidence type="ECO:0000256" key="2">
    <source>
        <dbReference type="ARBA" id="ARBA00023015"/>
    </source>
</evidence>
<comment type="caution">
    <text evidence="7">The sequence shown here is derived from an EMBL/GenBank/DDBJ whole genome shotgun (WGS) entry which is preliminary data.</text>
</comment>
<dbReference type="EMBL" id="AKGD01000001">
    <property type="protein sequence ID" value="EIT70768.1"/>
    <property type="molecule type" value="Genomic_DNA"/>
</dbReference>
<feature type="domain" description="RNA polymerase sigma factor 70 region 4 type 2" evidence="6">
    <location>
        <begin position="107"/>
        <end position="159"/>
    </location>
</feature>
<keyword evidence="4" id="KW-0804">Transcription</keyword>
<evidence type="ECO:0000256" key="4">
    <source>
        <dbReference type="ARBA" id="ARBA00023163"/>
    </source>
</evidence>
<dbReference type="STRING" id="1172194.WQQ_09050"/>
<evidence type="ECO:0000259" key="5">
    <source>
        <dbReference type="Pfam" id="PF04542"/>
    </source>
</evidence>
<accession>I8TA68</accession>
<protein>
    <submittedName>
        <fullName evidence="7">Uncharacterized protein</fullName>
    </submittedName>
</protein>
<sequence length="166" mass="19238">MTEARFSAVFNEHRRGLLRFLRRRVGNEEDAAEIAQEAYLRLLRYADQQDPQALKALLYRIAINLVGMRQREAGSRHQSEHLPIEDLPLMSDEASQEQKLVDQQNLQLLMSAIRELPERCRQVFVLSRFHEMSYPQIAAHCGVSVKMVEKHISRALAACREKLGER</sequence>
<evidence type="ECO:0000259" key="6">
    <source>
        <dbReference type="Pfam" id="PF08281"/>
    </source>
</evidence>
<dbReference type="InterPro" id="IPR013324">
    <property type="entry name" value="RNA_pol_sigma_r3/r4-like"/>
</dbReference>
<dbReference type="GO" id="GO:0006352">
    <property type="term" value="P:DNA-templated transcription initiation"/>
    <property type="evidence" value="ECO:0007669"/>
    <property type="project" value="InterPro"/>
</dbReference>
<dbReference type="InterPro" id="IPR036388">
    <property type="entry name" value="WH-like_DNA-bd_sf"/>
</dbReference>
<keyword evidence="8" id="KW-1185">Reference proteome</keyword>
<evidence type="ECO:0000256" key="1">
    <source>
        <dbReference type="ARBA" id="ARBA00010641"/>
    </source>
</evidence>
<dbReference type="InterPro" id="IPR013249">
    <property type="entry name" value="RNA_pol_sigma70_r4_t2"/>
</dbReference>
<dbReference type="NCBIfam" id="TIGR02937">
    <property type="entry name" value="sigma70-ECF"/>
    <property type="match status" value="1"/>
</dbReference>
<dbReference type="Gene3D" id="1.10.10.10">
    <property type="entry name" value="Winged helix-like DNA-binding domain superfamily/Winged helix DNA-binding domain"/>
    <property type="match status" value="1"/>
</dbReference>
<organism evidence="7 8">
    <name type="scientific">Hydrocarboniphaga effusa AP103</name>
    <dbReference type="NCBI Taxonomy" id="1172194"/>
    <lineage>
        <taxon>Bacteria</taxon>
        <taxon>Pseudomonadati</taxon>
        <taxon>Pseudomonadota</taxon>
        <taxon>Gammaproteobacteria</taxon>
        <taxon>Nevskiales</taxon>
        <taxon>Nevskiaceae</taxon>
        <taxon>Hydrocarboniphaga</taxon>
    </lineage>
</organism>
<comment type="similarity">
    <text evidence="1">Belongs to the sigma-70 factor family. ECF subfamily.</text>
</comment>
<name>I8TA68_9GAMM</name>
<feature type="domain" description="RNA polymerase sigma-70 region 2" evidence="5">
    <location>
        <begin position="10"/>
        <end position="71"/>
    </location>
</feature>
<dbReference type="SUPFAM" id="SSF88659">
    <property type="entry name" value="Sigma3 and sigma4 domains of RNA polymerase sigma factors"/>
    <property type="match status" value="1"/>
</dbReference>
<dbReference type="PANTHER" id="PTHR43133">
    <property type="entry name" value="RNA POLYMERASE ECF-TYPE SIGMA FACTO"/>
    <property type="match status" value="1"/>
</dbReference>
<dbReference type="Pfam" id="PF04542">
    <property type="entry name" value="Sigma70_r2"/>
    <property type="match status" value="1"/>
</dbReference>
<dbReference type="Pfam" id="PF08281">
    <property type="entry name" value="Sigma70_r4_2"/>
    <property type="match status" value="1"/>
</dbReference>
<gene>
    <name evidence="7" type="ORF">WQQ_09050</name>
</gene>
<dbReference type="AlphaFoldDB" id="I8TA68"/>
<dbReference type="InterPro" id="IPR014284">
    <property type="entry name" value="RNA_pol_sigma-70_dom"/>
</dbReference>
<dbReference type="Gene3D" id="1.10.1740.10">
    <property type="match status" value="1"/>
</dbReference>
<dbReference type="InterPro" id="IPR007627">
    <property type="entry name" value="RNA_pol_sigma70_r2"/>
</dbReference>
<evidence type="ECO:0000313" key="7">
    <source>
        <dbReference type="EMBL" id="EIT70768.1"/>
    </source>
</evidence>
<evidence type="ECO:0000313" key="8">
    <source>
        <dbReference type="Proteomes" id="UP000003704"/>
    </source>
</evidence>
<evidence type="ECO:0000256" key="3">
    <source>
        <dbReference type="ARBA" id="ARBA00023082"/>
    </source>
</evidence>
<keyword evidence="3" id="KW-0731">Sigma factor</keyword>
<dbReference type="Proteomes" id="UP000003704">
    <property type="component" value="Unassembled WGS sequence"/>
</dbReference>